<sequence>MPLPPIQLSLTYDSHFDPVVELVPTQVQVSNLEELRDALPDLATLQSYGPRMAVELAAAFHHLGEAIQGRIYLSRDALMAMLPKTYNAKHLGEVQRWYRDGAPGLPAPDDLKAPHWKGDALVFVAIDLQHSVGAPFAISSRYTADLASPSWPLTREDIDSSTPVATPTLEVIARTFGGEPDGVLQVSSSEASTHLFVAIWDEETGARFALREAPATDAESQPYDTWPDLIADHPEWSTTTALTALAGALFDFLAARHVREGHYHVIADPDAYRDDYHTNGWETYRLRYYVDQIAETRFQVAGMASIAAPCVEGSRLRAYFKGPRNQPFFWEVDLHTLSLKAPPELTDMATSELISDTGGYFGRAEAPLPRAMSDDDLIRRDD</sequence>
<dbReference type="RefSeq" id="WP_127779064.1">
    <property type="nucleotide sequence ID" value="NZ_SADD01000001.1"/>
</dbReference>
<evidence type="ECO:0000313" key="1">
    <source>
        <dbReference type="EMBL" id="RVU48331.1"/>
    </source>
</evidence>
<comment type="caution">
    <text evidence="1">The sequence shown here is derived from an EMBL/GenBank/DDBJ whole genome shotgun (WGS) entry which is preliminary data.</text>
</comment>
<accession>A0ABY0CWV6</accession>
<gene>
    <name evidence="1" type="ORF">EA187_02515</name>
</gene>
<protein>
    <submittedName>
        <fullName evidence="1">Uncharacterized protein</fullName>
    </submittedName>
</protein>
<dbReference type="EMBL" id="SADD01000001">
    <property type="protein sequence ID" value="RVU48331.1"/>
    <property type="molecule type" value="Genomic_DNA"/>
</dbReference>
<keyword evidence="2" id="KW-1185">Reference proteome</keyword>
<dbReference type="Proteomes" id="UP000282926">
    <property type="component" value="Unassembled WGS sequence"/>
</dbReference>
<evidence type="ECO:0000313" key="2">
    <source>
        <dbReference type="Proteomes" id="UP000282926"/>
    </source>
</evidence>
<reference evidence="1 2" key="1">
    <citation type="submission" date="2019-01" db="EMBL/GenBank/DDBJ databases">
        <title>Lujinxingia litoralis gen. nov., sp. nov. and Lujinxingia sediminis gen. nov., sp. nov., new members in the order Bradymonadales, isolated from coastal sediment.</title>
        <authorList>
            <person name="Li C.-M."/>
        </authorList>
    </citation>
    <scope>NUCLEOTIDE SEQUENCE [LARGE SCALE GENOMIC DNA]</scope>
    <source>
        <strain evidence="1 2">SEH01</strain>
    </source>
</reference>
<name>A0ABY0CWV6_9DELT</name>
<proteinExistence type="predicted"/>
<organism evidence="1 2">
    <name type="scientific">Lujinxingia sediminis</name>
    <dbReference type="NCBI Taxonomy" id="2480984"/>
    <lineage>
        <taxon>Bacteria</taxon>
        <taxon>Deltaproteobacteria</taxon>
        <taxon>Bradymonadales</taxon>
        <taxon>Lujinxingiaceae</taxon>
        <taxon>Lujinxingia</taxon>
    </lineage>
</organism>